<proteinExistence type="predicted"/>
<feature type="region of interest" description="Disordered" evidence="1">
    <location>
        <begin position="973"/>
        <end position="1029"/>
    </location>
</feature>
<comment type="caution">
    <text evidence="2">The sequence shown here is derived from an EMBL/GenBank/DDBJ whole genome shotgun (WGS) entry which is preliminary data.</text>
</comment>
<feature type="region of interest" description="Disordered" evidence="1">
    <location>
        <begin position="681"/>
        <end position="717"/>
    </location>
</feature>
<protein>
    <submittedName>
        <fullName evidence="2">Uncharacterized protein</fullName>
    </submittedName>
</protein>
<reference evidence="2" key="2">
    <citation type="submission" date="2020-05" db="EMBL/GenBank/DDBJ databases">
        <authorList>
            <person name="Kim H.-S."/>
            <person name="Proctor R.H."/>
            <person name="Brown D.W."/>
        </authorList>
    </citation>
    <scope>NUCLEOTIDE SEQUENCE</scope>
    <source>
        <strain evidence="2">NRRL 22465</strain>
    </source>
</reference>
<feature type="compositionally biased region" description="Low complexity" evidence="1">
    <location>
        <begin position="750"/>
        <end position="817"/>
    </location>
</feature>
<feature type="region of interest" description="Disordered" evidence="1">
    <location>
        <begin position="334"/>
        <end position="355"/>
    </location>
</feature>
<dbReference type="Proteomes" id="UP000635477">
    <property type="component" value="Unassembled WGS sequence"/>
</dbReference>
<dbReference type="OrthoDB" id="3903267at2759"/>
<feature type="region of interest" description="Disordered" evidence="1">
    <location>
        <begin position="735"/>
        <end position="836"/>
    </location>
</feature>
<gene>
    <name evidence="2" type="ORF">FZEAL_9872</name>
</gene>
<evidence type="ECO:0000313" key="2">
    <source>
        <dbReference type="EMBL" id="KAF4971390.1"/>
    </source>
</evidence>
<keyword evidence="3" id="KW-1185">Reference proteome</keyword>
<feature type="compositionally biased region" description="Low complexity" evidence="1">
    <location>
        <begin position="987"/>
        <end position="1002"/>
    </location>
</feature>
<feature type="compositionally biased region" description="Basic and acidic residues" evidence="1">
    <location>
        <begin position="689"/>
        <end position="707"/>
    </location>
</feature>
<sequence>MSSPRDSNLSRLSLESFYPQFPEAAFNQDAISGAEILPESPIEAFLPRPDTPKETRFFMASPSNFMLAGGVPTSLGQIQGMASELAHARNNGEFPATAAPYADVNSTAEDYEALLRLRQLRGDQKLDAPEVYSQFLVETARRIHERDTSLDETTKQGEVARRVGTYLQAVEHEQRYFNAANNILQRRGINNPTQLDLVNAGEEICSIVEQSIEQGIADATGPLRMNVGTFKQQNNVMSQQIAALNTMFEPQILNMQATTQSLTIAHGLVKQLSQVAADLPDAINQAVYTAVRHEAQNSFLDVLTAQQQAMIFIEERTQHLNDLHREVQAQAMANCGSQQRKRDLGRDGPTSNPPFGNYPIVCLELQQDSKKTLLRTVHSSTASVAGVREGLTAARQLPDQRNTKLTAVCQLSTTVTGFNPSPNPPDSGLYVISPIGKFSLKEPLLLAQLLPLFLSSTTFSPNFVSNTSHRQLRFTPCALQAILIDDRQLSPPTNLPPSALTALTALTRRTLHAALIDNQQSTTLARLTARFTVSIQLNPNTSNITRNIANMSSTHEKTNSNSSVEAGEWHHTHLLPTPEQRSANGRQKGRQLIPWKRPRMADKLLQNILYECAQAKIDLPWDHIAHRLSPGSSGKAITQFLERNRQDLIAEGHIVPPTNNSHADKTIRGFVRADFEGDLTTTRPVPFKEATEHREQNLADAHEHEAEPTAQSKWEETVSTPECYYLADVAGAVFNPGNAKKPRGPRKQSSKSSAGSSSMDTSSDPSPSSLHSGQESGPSSSSSRQDSGLGSSPSGQAFGVGSSSSSSSSGHEFSSVSNTNHAAGPADGPSPMTEEMVIQSIAEDRTSIFEHAGLSEVHHYADLPREDVAPVPENNPFDKATQGYANVYTSEDTCENTNDFISGPRGELDRDFTFPSAPARTLADSSAPDVTAPELTQDAIPSACHGPAQAFTNPSGYAQGVTQHVVSGHNNGFARSMAFKTPPNATSSDQHSVQSSVSSSVSNRIYGSSPSSFDAPCPFAAQNTAQPFP</sequence>
<reference evidence="2" key="1">
    <citation type="journal article" date="2020" name="BMC Genomics">
        <title>Correction to: Identification and distribution of gene clusters required for synthesis of sphingolipid metabolism inhibitors in diverse species of the filamentous fungus Fusarium.</title>
        <authorList>
            <person name="Kim H.S."/>
            <person name="Lohmar J.M."/>
            <person name="Busman M."/>
            <person name="Brown D.W."/>
            <person name="Naumann T.A."/>
            <person name="Divon H.H."/>
            <person name="Lysoe E."/>
            <person name="Uhlig S."/>
            <person name="Proctor R.H."/>
        </authorList>
    </citation>
    <scope>NUCLEOTIDE SEQUENCE</scope>
    <source>
        <strain evidence="2">NRRL 22465</strain>
    </source>
</reference>
<feature type="compositionally biased region" description="Basic residues" evidence="1">
    <location>
        <begin position="740"/>
        <end position="749"/>
    </location>
</feature>
<name>A0A8H4XEG6_9HYPO</name>
<organism evidence="2 3">
    <name type="scientific">Fusarium zealandicum</name>
    <dbReference type="NCBI Taxonomy" id="1053134"/>
    <lineage>
        <taxon>Eukaryota</taxon>
        <taxon>Fungi</taxon>
        <taxon>Dikarya</taxon>
        <taxon>Ascomycota</taxon>
        <taxon>Pezizomycotina</taxon>
        <taxon>Sordariomycetes</taxon>
        <taxon>Hypocreomycetidae</taxon>
        <taxon>Hypocreales</taxon>
        <taxon>Nectriaceae</taxon>
        <taxon>Fusarium</taxon>
        <taxon>Fusarium staphyleae species complex</taxon>
    </lineage>
</organism>
<dbReference type="AlphaFoldDB" id="A0A8H4XEG6"/>
<accession>A0A8H4XEG6</accession>
<evidence type="ECO:0000313" key="3">
    <source>
        <dbReference type="Proteomes" id="UP000635477"/>
    </source>
</evidence>
<dbReference type="EMBL" id="JABEYC010000972">
    <property type="protein sequence ID" value="KAF4971390.1"/>
    <property type="molecule type" value="Genomic_DNA"/>
</dbReference>
<evidence type="ECO:0000256" key="1">
    <source>
        <dbReference type="SAM" id="MobiDB-lite"/>
    </source>
</evidence>
<feature type="compositionally biased region" description="Polar residues" evidence="1">
    <location>
        <begin position="1003"/>
        <end position="1012"/>
    </location>
</feature>